<dbReference type="Proteomes" id="UP000235589">
    <property type="component" value="Chromosome"/>
</dbReference>
<dbReference type="KEGG" id="mpec:B9O19_01491"/>
<evidence type="ECO:0000256" key="6">
    <source>
        <dbReference type="ARBA" id="ARBA00023118"/>
    </source>
</evidence>
<evidence type="ECO:0000256" key="4">
    <source>
        <dbReference type="ARBA" id="ARBA00022801"/>
    </source>
</evidence>
<accession>A0A2K9P345</accession>
<dbReference type="InterPro" id="IPR002729">
    <property type="entry name" value="CRISPR-assoc_Cas1"/>
</dbReference>
<keyword evidence="7" id="KW-0238">DNA-binding</keyword>
<dbReference type="Pfam" id="PF01867">
    <property type="entry name" value="Cas_Cas1"/>
    <property type="match status" value="1"/>
</dbReference>
<keyword evidence="3 10" id="KW-0255">Endonuclease</keyword>
<dbReference type="GO" id="GO:0051607">
    <property type="term" value="P:defense response to virus"/>
    <property type="evidence" value="ECO:0007669"/>
    <property type="project" value="UniProtKB-KW"/>
</dbReference>
<dbReference type="GO" id="GO:0003677">
    <property type="term" value="F:DNA binding"/>
    <property type="evidence" value="ECO:0007669"/>
    <property type="project" value="UniProtKB-KW"/>
</dbReference>
<dbReference type="GO" id="GO:0016787">
    <property type="term" value="F:hydrolase activity"/>
    <property type="evidence" value="ECO:0007669"/>
    <property type="project" value="UniProtKB-KW"/>
</dbReference>
<evidence type="ECO:0000256" key="5">
    <source>
        <dbReference type="ARBA" id="ARBA00022842"/>
    </source>
</evidence>
<dbReference type="EMBL" id="CP020991">
    <property type="protein sequence ID" value="AUO19651.1"/>
    <property type="molecule type" value="Genomic_DNA"/>
</dbReference>
<name>A0A2K9P345_9FIRM</name>
<evidence type="ECO:0000256" key="8">
    <source>
        <dbReference type="ARBA" id="ARBA00023211"/>
    </source>
</evidence>
<evidence type="ECO:0000256" key="2">
    <source>
        <dbReference type="ARBA" id="ARBA00022723"/>
    </source>
</evidence>
<keyword evidence="8" id="KW-0464">Manganese</keyword>
<dbReference type="AlphaFoldDB" id="A0A2K9P345"/>
<keyword evidence="1" id="KW-0540">Nuclease</keyword>
<dbReference type="PANTHER" id="PTHR34353">
    <property type="entry name" value="CRISPR-ASSOCIATED ENDONUCLEASE CAS1 1"/>
    <property type="match status" value="1"/>
</dbReference>
<dbReference type="PANTHER" id="PTHR34353:SF2">
    <property type="entry name" value="CRISPR-ASSOCIATED ENDONUCLEASE CAS1 1"/>
    <property type="match status" value="1"/>
</dbReference>
<comment type="subunit">
    <text evidence="9">Homodimer, forms a heterotetramer with a Cas2 homodimer.</text>
</comment>
<protein>
    <submittedName>
        <fullName evidence="10">Subtype I-C CRISPR-associated endonuclease Cas1</fullName>
    </submittedName>
</protein>
<dbReference type="GO" id="GO:0046872">
    <property type="term" value="F:metal ion binding"/>
    <property type="evidence" value="ECO:0007669"/>
    <property type="project" value="UniProtKB-KW"/>
</dbReference>
<sequence>MILQQKDEFQFNGRNKRPPLDPVDSMLSYVYTLLAHETSAVAEAAGLNAYVGFLHRDRPGRLSLGLDLMEEFRNILADRFVLSLINRREVTIDSFSQKESGAVTICDEARKTILSQWQNKKQETITHPFTKEKMQWGTAILV</sequence>
<proteinExistence type="predicted"/>
<evidence type="ECO:0000256" key="1">
    <source>
        <dbReference type="ARBA" id="ARBA00022722"/>
    </source>
</evidence>
<dbReference type="InterPro" id="IPR050646">
    <property type="entry name" value="Cas1"/>
</dbReference>
<evidence type="ECO:0000313" key="10">
    <source>
        <dbReference type="EMBL" id="AUO19651.1"/>
    </source>
</evidence>
<keyword evidence="6" id="KW-0051">Antiviral defense</keyword>
<dbReference type="InterPro" id="IPR042206">
    <property type="entry name" value="CRISPR-assoc_Cas1_C"/>
</dbReference>
<dbReference type="Gene3D" id="1.20.120.920">
    <property type="entry name" value="CRISPR-associated endonuclease Cas1, C-terminal domain"/>
    <property type="match status" value="1"/>
</dbReference>
<gene>
    <name evidence="10" type="ORF">B9O19_01491</name>
</gene>
<reference evidence="10 11" key="1">
    <citation type="submission" date="2017-04" db="EMBL/GenBank/DDBJ databases">
        <title>Monoglobus pectinilyticus 14 draft genome.</title>
        <authorList>
            <person name="Kim C."/>
            <person name="Rosendale D.I."/>
            <person name="Kelly W.J."/>
            <person name="Tannock G.W."/>
            <person name="Patchett M.L."/>
            <person name="Jordens J.Z."/>
        </authorList>
    </citation>
    <scope>NUCLEOTIDE SEQUENCE [LARGE SCALE GENOMIC DNA]</scope>
    <source>
        <strain evidence="10 11">14</strain>
    </source>
</reference>
<keyword evidence="5" id="KW-0460">Magnesium</keyword>
<dbReference type="NCBIfam" id="TIGR00287">
    <property type="entry name" value="cas1"/>
    <property type="match status" value="1"/>
</dbReference>
<keyword evidence="4" id="KW-0378">Hydrolase</keyword>
<evidence type="ECO:0000256" key="9">
    <source>
        <dbReference type="ARBA" id="ARBA00038592"/>
    </source>
</evidence>
<dbReference type="GO" id="GO:0004519">
    <property type="term" value="F:endonuclease activity"/>
    <property type="evidence" value="ECO:0007669"/>
    <property type="project" value="UniProtKB-KW"/>
</dbReference>
<keyword evidence="11" id="KW-1185">Reference proteome</keyword>
<organism evidence="10 11">
    <name type="scientific">Monoglobus pectinilyticus</name>
    <dbReference type="NCBI Taxonomy" id="1981510"/>
    <lineage>
        <taxon>Bacteria</taxon>
        <taxon>Bacillati</taxon>
        <taxon>Bacillota</taxon>
        <taxon>Clostridia</taxon>
        <taxon>Monoglobales</taxon>
        <taxon>Monoglobaceae</taxon>
        <taxon>Monoglobus</taxon>
    </lineage>
</organism>
<evidence type="ECO:0000256" key="7">
    <source>
        <dbReference type="ARBA" id="ARBA00023125"/>
    </source>
</evidence>
<dbReference type="GO" id="GO:0043571">
    <property type="term" value="P:maintenance of CRISPR repeat elements"/>
    <property type="evidence" value="ECO:0007669"/>
    <property type="project" value="InterPro"/>
</dbReference>
<evidence type="ECO:0000256" key="3">
    <source>
        <dbReference type="ARBA" id="ARBA00022759"/>
    </source>
</evidence>
<evidence type="ECO:0000313" key="11">
    <source>
        <dbReference type="Proteomes" id="UP000235589"/>
    </source>
</evidence>
<keyword evidence="2" id="KW-0479">Metal-binding</keyword>